<dbReference type="InterPro" id="IPR001910">
    <property type="entry name" value="Inosine/uridine_hydrolase_dom"/>
</dbReference>
<keyword evidence="2" id="KW-0326">Glycosidase</keyword>
<dbReference type="Proteomes" id="UP000182932">
    <property type="component" value="Unassembled WGS sequence"/>
</dbReference>
<name>A0A975WCW6_9RHOB</name>
<dbReference type="EMBL" id="FNYY01000015">
    <property type="protein sequence ID" value="SEJ95732.1"/>
    <property type="molecule type" value="Genomic_DNA"/>
</dbReference>
<dbReference type="PANTHER" id="PTHR12304">
    <property type="entry name" value="INOSINE-URIDINE PREFERRING NUCLEOSIDE HYDROLASE"/>
    <property type="match status" value="1"/>
</dbReference>
<sequence>MTTPQSILDRFPKLDDAFVEARLGRPSAKPRVIIDTDTANEIDDQYAVAWALLSPERLELEGVTAVPFSFAHHRDELIASVEALEAARDSGEKGRFMGGLGGWAQRLVDQGKRAEDVKFVGPDEGAELSYEEILRVFDKCGVPAEGKVFRGTPGYLESLEQPVDTPAARFIIERARAEDERPLYILAMGALTNIASALLMAPDIIERIVVVWTSGFPSYAPFCNVPSLNLVQDPLASQLLFDCGVPHVYLPGYHVGAQLKLSLPEMESFVKDKGAIGAYLHHLYTHNPLHEMFAITERETKTWVIWDVINVAWLFDESYVSTHMTRSPLLDDGLYWQHPEGRHLMLEAYDLNRDAIFEDMYRALARAPS</sequence>
<evidence type="ECO:0000256" key="2">
    <source>
        <dbReference type="ARBA" id="ARBA00023295"/>
    </source>
</evidence>
<evidence type="ECO:0000256" key="1">
    <source>
        <dbReference type="ARBA" id="ARBA00022801"/>
    </source>
</evidence>
<comment type="caution">
    <text evidence="4">The sequence shown here is derived from an EMBL/GenBank/DDBJ whole genome shotgun (WGS) entry which is preliminary data.</text>
</comment>
<dbReference type="Pfam" id="PF01156">
    <property type="entry name" value="IU_nuc_hydro"/>
    <property type="match status" value="1"/>
</dbReference>
<reference evidence="4 5" key="1">
    <citation type="submission" date="2016-10" db="EMBL/GenBank/DDBJ databases">
        <authorList>
            <person name="Varghese N."/>
            <person name="Submissions S."/>
        </authorList>
    </citation>
    <scope>NUCLEOTIDE SEQUENCE [LARGE SCALE GENOMIC DNA]</scope>
    <source>
        <strain evidence="4 5">FF3</strain>
    </source>
</reference>
<evidence type="ECO:0000259" key="3">
    <source>
        <dbReference type="Pfam" id="PF01156"/>
    </source>
</evidence>
<accession>A0A975WCW6</accession>
<dbReference type="RefSeq" id="WP_074837785.1">
    <property type="nucleotide sequence ID" value="NZ_CATMKJ010000014.1"/>
</dbReference>
<evidence type="ECO:0000313" key="5">
    <source>
        <dbReference type="Proteomes" id="UP000182932"/>
    </source>
</evidence>
<keyword evidence="5" id="KW-1185">Reference proteome</keyword>
<gene>
    <name evidence="4" type="ORF">SAMN04487940_11542</name>
</gene>
<dbReference type="Gene3D" id="3.90.245.10">
    <property type="entry name" value="Ribonucleoside hydrolase-like"/>
    <property type="match status" value="1"/>
</dbReference>
<protein>
    <submittedName>
        <fullName evidence="4">Inosine-uridine nucleoside N-ribohydrolase</fullName>
    </submittedName>
</protein>
<dbReference type="AlphaFoldDB" id="A0A975WCW6"/>
<dbReference type="GeneID" id="80819841"/>
<evidence type="ECO:0000313" key="4">
    <source>
        <dbReference type="EMBL" id="SEJ95732.1"/>
    </source>
</evidence>
<organism evidence="4 5">
    <name type="scientific">Marinovum algicola</name>
    <dbReference type="NCBI Taxonomy" id="42444"/>
    <lineage>
        <taxon>Bacteria</taxon>
        <taxon>Pseudomonadati</taxon>
        <taxon>Pseudomonadota</taxon>
        <taxon>Alphaproteobacteria</taxon>
        <taxon>Rhodobacterales</taxon>
        <taxon>Roseobacteraceae</taxon>
        <taxon>Marinovum</taxon>
    </lineage>
</organism>
<keyword evidence="1" id="KW-0378">Hydrolase</keyword>
<dbReference type="PANTHER" id="PTHR12304:SF4">
    <property type="entry name" value="URIDINE NUCLEOSIDASE"/>
    <property type="match status" value="1"/>
</dbReference>
<feature type="domain" description="Inosine/uridine-preferring nucleoside hydrolase" evidence="3">
    <location>
        <begin position="32"/>
        <end position="322"/>
    </location>
</feature>
<dbReference type="GO" id="GO:0008477">
    <property type="term" value="F:purine nucleosidase activity"/>
    <property type="evidence" value="ECO:0007669"/>
    <property type="project" value="TreeGrafter"/>
</dbReference>
<dbReference type="GO" id="GO:0005829">
    <property type="term" value="C:cytosol"/>
    <property type="evidence" value="ECO:0007669"/>
    <property type="project" value="TreeGrafter"/>
</dbReference>
<proteinExistence type="predicted"/>
<dbReference type="InterPro" id="IPR023186">
    <property type="entry name" value="IUNH"/>
</dbReference>
<dbReference type="SUPFAM" id="SSF53590">
    <property type="entry name" value="Nucleoside hydrolase"/>
    <property type="match status" value="2"/>
</dbReference>
<dbReference type="InterPro" id="IPR036452">
    <property type="entry name" value="Ribo_hydro-like"/>
</dbReference>
<dbReference type="GO" id="GO:0006152">
    <property type="term" value="P:purine nucleoside catabolic process"/>
    <property type="evidence" value="ECO:0007669"/>
    <property type="project" value="TreeGrafter"/>
</dbReference>